<dbReference type="InterPro" id="IPR036770">
    <property type="entry name" value="Ankyrin_rpt-contain_sf"/>
</dbReference>
<keyword evidence="7" id="KW-1185">Reference proteome</keyword>
<dbReference type="Pfam" id="PF12796">
    <property type="entry name" value="Ank_2"/>
    <property type="match status" value="2"/>
</dbReference>
<dbReference type="InterPro" id="IPR002110">
    <property type="entry name" value="Ankyrin_rpt"/>
</dbReference>
<evidence type="ECO:0000256" key="2">
    <source>
        <dbReference type="ARBA" id="ARBA00023043"/>
    </source>
</evidence>
<accession>A0A8H6UAW8</accession>
<dbReference type="Gene3D" id="1.25.40.20">
    <property type="entry name" value="Ankyrin repeat-containing domain"/>
    <property type="match status" value="3"/>
</dbReference>
<feature type="repeat" description="ANK" evidence="3">
    <location>
        <begin position="145"/>
        <end position="186"/>
    </location>
</feature>
<evidence type="ECO:0000256" key="4">
    <source>
        <dbReference type="SAM" id="MobiDB-lite"/>
    </source>
</evidence>
<evidence type="ECO:0000313" key="7">
    <source>
        <dbReference type="Proteomes" id="UP000630445"/>
    </source>
</evidence>
<dbReference type="OrthoDB" id="20872at2759"/>
<dbReference type="SMART" id="SM00248">
    <property type="entry name" value="ANK"/>
    <property type="match status" value="6"/>
</dbReference>
<dbReference type="AlphaFoldDB" id="A0A8H6UAW8"/>
<sequence>MQSRFKERLSYQTDPEELEEFMMQNNLDHDTSAQEPEEPAKQINRQERTPLHDAAEFGYPNFAITFIEHGDDINAVDAKGRTPLHAAVQAEQEEMVRFLIQRGADVNKKDKDGLTPLHLAVVLRSVTLARLLLQAGANPRAEDARGRTPLHAAVQAWQEEKELQTQQEEVVRLLIQRGADVNMKDKDGLTPLHLAVVLRSLTLPRLLLQAGANPRAEDADGHTPFLFAYLFDEDEILELFLGTKPLKLEAGPSSTLRRHLVNLRPLAMIRSML</sequence>
<dbReference type="EMBL" id="JACBAF010002296">
    <property type="protein sequence ID" value="KAF7157813.1"/>
    <property type="molecule type" value="Genomic_DNA"/>
</dbReference>
<dbReference type="PRINTS" id="PR01415">
    <property type="entry name" value="ANKYRIN"/>
</dbReference>
<comment type="caution">
    <text evidence="5">The sequence shown here is derived from an EMBL/GenBank/DDBJ whole genome shotgun (WGS) entry which is preliminary data.</text>
</comment>
<proteinExistence type="predicted"/>
<dbReference type="Proteomes" id="UP000662466">
    <property type="component" value="Unassembled WGS sequence"/>
</dbReference>
<protein>
    <submittedName>
        <fullName evidence="5">Uncharacterized protein</fullName>
    </submittedName>
</protein>
<evidence type="ECO:0000256" key="1">
    <source>
        <dbReference type="ARBA" id="ARBA00022737"/>
    </source>
</evidence>
<dbReference type="SUPFAM" id="SSF48403">
    <property type="entry name" value="Ankyrin repeat"/>
    <property type="match status" value="1"/>
</dbReference>
<reference evidence="5" key="1">
    <citation type="submission" date="2020-06" db="EMBL/GenBank/DDBJ databases">
        <title>Draft genome sequences of strains closely related to Aspergillus parafelis and Aspergillus hiratsukae.</title>
        <authorList>
            <person name="Dos Santos R.A.C."/>
            <person name="Rivero-Menendez O."/>
            <person name="Steenwyk J.L."/>
            <person name="Mead M.E."/>
            <person name="Goldman G.H."/>
            <person name="Alastruey-Izquierdo A."/>
            <person name="Rokas A."/>
        </authorList>
    </citation>
    <scope>NUCLEOTIDE SEQUENCE</scope>
    <source>
        <strain evidence="5">CNM-CM5793</strain>
        <strain evidence="6">CNM-CM6106</strain>
    </source>
</reference>
<keyword evidence="2 3" id="KW-0040">ANK repeat</keyword>
<evidence type="ECO:0000313" key="6">
    <source>
        <dbReference type="EMBL" id="KAF7157813.1"/>
    </source>
</evidence>
<dbReference type="Proteomes" id="UP000630445">
    <property type="component" value="Unassembled WGS sequence"/>
</dbReference>
<gene>
    <name evidence="5" type="ORF">CNMCM5793_007804</name>
    <name evidence="6" type="ORF">CNMCM6106_003942</name>
</gene>
<name>A0A8H6UAW8_9EURO</name>
<dbReference type="PANTHER" id="PTHR24134">
    <property type="entry name" value="ANKYRIN REPEAT-CONTAINING PROTEIN DDB_G0279043"/>
    <property type="match status" value="1"/>
</dbReference>
<dbReference type="PROSITE" id="PS50297">
    <property type="entry name" value="ANK_REP_REGION"/>
    <property type="match status" value="5"/>
</dbReference>
<dbReference type="PANTHER" id="PTHR24134:SF9">
    <property type="entry name" value="ANKYRIN REPEAT AND SOCS BOX PROTEIN 8"/>
    <property type="match status" value="1"/>
</dbReference>
<feature type="repeat" description="ANK" evidence="3">
    <location>
        <begin position="79"/>
        <end position="111"/>
    </location>
</feature>
<feature type="repeat" description="ANK" evidence="3">
    <location>
        <begin position="46"/>
        <end position="78"/>
    </location>
</feature>
<dbReference type="PROSITE" id="PS50088">
    <property type="entry name" value="ANK_REPEAT"/>
    <property type="match status" value="5"/>
</dbReference>
<feature type="repeat" description="ANK" evidence="3">
    <location>
        <begin position="187"/>
        <end position="219"/>
    </location>
</feature>
<feature type="repeat" description="ANK" evidence="3">
    <location>
        <begin position="112"/>
        <end position="144"/>
    </location>
</feature>
<feature type="compositionally biased region" description="Basic and acidic residues" evidence="4">
    <location>
        <begin position="27"/>
        <end position="44"/>
    </location>
</feature>
<dbReference type="Pfam" id="PF00023">
    <property type="entry name" value="Ank"/>
    <property type="match status" value="1"/>
</dbReference>
<dbReference type="EMBL" id="JACBAD010002126">
    <property type="protein sequence ID" value="KAF7114226.1"/>
    <property type="molecule type" value="Genomic_DNA"/>
</dbReference>
<organism evidence="5 7">
    <name type="scientific">Aspergillus hiratsukae</name>
    <dbReference type="NCBI Taxonomy" id="1194566"/>
    <lineage>
        <taxon>Eukaryota</taxon>
        <taxon>Fungi</taxon>
        <taxon>Dikarya</taxon>
        <taxon>Ascomycota</taxon>
        <taxon>Pezizomycotina</taxon>
        <taxon>Eurotiomycetes</taxon>
        <taxon>Eurotiomycetidae</taxon>
        <taxon>Eurotiales</taxon>
        <taxon>Aspergillaceae</taxon>
        <taxon>Aspergillus</taxon>
        <taxon>Aspergillus subgen. Fumigati</taxon>
    </lineage>
</organism>
<feature type="region of interest" description="Disordered" evidence="4">
    <location>
        <begin position="1"/>
        <end position="44"/>
    </location>
</feature>
<evidence type="ECO:0000256" key="3">
    <source>
        <dbReference type="PROSITE-ProRule" id="PRU00023"/>
    </source>
</evidence>
<keyword evidence="1" id="KW-0677">Repeat</keyword>
<evidence type="ECO:0000313" key="5">
    <source>
        <dbReference type="EMBL" id="KAF7114226.1"/>
    </source>
</evidence>